<evidence type="ECO:0000313" key="1">
    <source>
        <dbReference type="EMBL" id="MBT9317870.1"/>
    </source>
</evidence>
<dbReference type="Proteomes" id="UP000717364">
    <property type="component" value="Unassembled WGS sequence"/>
</dbReference>
<dbReference type="Gene3D" id="3.40.190.10">
    <property type="entry name" value="Periplasmic binding protein-like II"/>
    <property type="match status" value="1"/>
</dbReference>
<dbReference type="EMBL" id="JADOES010000063">
    <property type="protein sequence ID" value="MBT9317870.1"/>
    <property type="molecule type" value="Genomic_DNA"/>
</dbReference>
<keyword evidence="2" id="KW-1185">Reference proteome</keyword>
<dbReference type="AlphaFoldDB" id="A0A947DIY8"/>
<dbReference type="RefSeq" id="WP_215610933.1">
    <property type="nucleotide sequence ID" value="NZ_JADOES010000063.1"/>
</dbReference>
<organism evidence="1 2">
    <name type="scientific">Leptothoe spongobia TAU-MAC 1115</name>
    <dbReference type="NCBI Taxonomy" id="1967444"/>
    <lineage>
        <taxon>Bacteria</taxon>
        <taxon>Bacillati</taxon>
        <taxon>Cyanobacteriota</taxon>
        <taxon>Cyanophyceae</taxon>
        <taxon>Nodosilineales</taxon>
        <taxon>Cymatolegaceae</taxon>
        <taxon>Leptothoe</taxon>
        <taxon>Leptothoe spongobia</taxon>
    </lineage>
</organism>
<sequence length="96" mass="10791">METTSVARMFIAHQLEATVAWQPDWLTALKRADSHELISSKDLPGAIPQVVAVSQTAIDQQPNNIQALVNTWFDTLKFIYLCNSNSLRLKPLPCLR</sequence>
<gene>
    <name evidence="1" type="ORF">IXB50_20845</name>
</gene>
<name>A0A947DIY8_9CYAN</name>
<proteinExistence type="predicted"/>
<evidence type="ECO:0000313" key="2">
    <source>
        <dbReference type="Proteomes" id="UP000717364"/>
    </source>
</evidence>
<comment type="caution">
    <text evidence="1">The sequence shown here is derived from an EMBL/GenBank/DDBJ whole genome shotgun (WGS) entry which is preliminary data.</text>
</comment>
<protein>
    <submittedName>
        <fullName evidence="1">Uncharacterized protein</fullName>
    </submittedName>
</protein>
<reference evidence="1" key="1">
    <citation type="submission" date="2020-11" db="EMBL/GenBank/DDBJ databases">
        <authorList>
            <person name="Konstantinou D."/>
            <person name="Gkelis S."/>
            <person name="Popin R."/>
            <person name="Fewer D."/>
            <person name="Sivonen K."/>
        </authorList>
    </citation>
    <scope>NUCLEOTIDE SEQUENCE</scope>
    <source>
        <strain evidence="1">TAU-MAC 1115</strain>
    </source>
</reference>
<accession>A0A947DIY8</accession>
<reference evidence="1" key="2">
    <citation type="journal article" date="2021" name="Mar. Drugs">
        <title>Genome Reduction and Secondary Metabolism of the Marine Sponge-Associated Cyanobacterium Leptothoe.</title>
        <authorList>
            <person name="Konstantinou D."/>
            <person name="Popin R.V."/>
            <person name="Fewer D.P."/>
            <person name="Sivonen K."/>
            <person name="Gkelis S."/>
        </authorList>
    </citation>
    <scope>NUCLEOTIDE SEQUENCE</scope>
    <source>
        <strain evidence="1">TAU-MAC 1115</strain>
    </source>
</reference>